<dbReference type="PROSITE" id="PS00022">
    <property type="entry name" value="EGF_1"/>
    <property type="match status" value="2"/>
</dbReference>
<dbReference type="EMBL" id="CALNXJ010000035">
    <property type="protein sequence ID" value="CAH3141290.1"/>
    <property type="molecule type" value="Genomic_DNA"/>
</dbReference>
<dbReference type="AlphaFoldDB" id="A0AAU9X992"/>
<evidence type="ECO:0000256" key="6">
    <source>
        <dbReference type="PROSITE-ProRule" id="PRU00076"/>
    </source>
</evidence>
<dbReference type="CDD" id="cd00054">
    <property type="entry name" value="EGF_CA"/>
    <property type="match status" value="2"/>
</dbReference>
<dbReference type="SMART" id="SM00179">
    <property type="entry name" value="EGF_CA"/>
    <property type="match status" value="2"/>
</dbReference>
<dbReference type="PROSITE" id="PS50948">
    <property type="entry name" value="PAN"/>
    <property type="match status" value="1"/>
</dbReference>
<keyword evidence="11" id="KW-1185">Reference proteome</keyword>
<dbReference type="InterPro" id="IPR001881">
    <property type="entry name" value="EGF-like_Ca-bd_dom"/>
</dbReference>
<dbReference type="InterPro" id="IPR018097">
    <property type="entry name" value="EGF_Ca-bd_CS"/>
</dbReference>
<comment type="caution">
    <text evidence="10">The sequence shown here is derived from an EMBL/GenBank/DDBJ whole genome shotgun (WGS) entry which is preliminary data.</text>
</comment>
<feature type="domain" description="EGF-like" evidence="8">
    <location>
        <begin position="209"/>
        <end position="245"/>
    </location>
</feature>
<dbReference type="PROSITE" id="PS50026">
    <property type="entry name" value="EGF_3"/>
    <property type="match status" value="2"/>
</dbReference>
<evidence type="ECO:0000256" key="7">
    <source>
        <dbReference type="SAM" id="Phobius"/>
    </source>
</evidence>
<dbReference type="PANTHER" id="PTHR12916">
    <property type="entry name" value="CYTOCHROME C OXIDASE POLYPEPTIDE VIC-2"/>
    <property type="match status" value="1"/>
</dbReference>
<dbReference type="Pfam" id="PF00024">
    <property type="entry name" value="PAN_1"/>
    <property type="match status" value="1"/>
</dbReference>
<dbReference type="FunFam" id="2.10.25.10:FF:000587">
    <property type="entry name" value="Slit 2"/>
    <property type="match status" value="1"/>
</dbReference>
<dbReference type="PRINTS" id="PR00010">
    <property type="entry name" value="EGFBLOOD"/>
</dbReference>
<evidence type="ECO:0000256" key="3">
    <source>
        <dbReference type="ARBA" id="ARBA00022737"/>
    </source>
</evidence>
<evidence type="ECO:0000256" key="4">
    <source>
        <dbReference type="ARBA" id="ARBA00023157"/>
    </source>
</evidence>
<evidence type="ECO:0000313" key="10">
    <source>
        <dbReference type="EMBL" id="CAH3141290.1"/>
    </source>
</evidence>
<dbReference type="Gene3D" id="3.50.4.10">
    <property type="entry name" value="Hepatocyte Growth Factor"/>
    <property type="match status" value="1"/>
</dbReference>
<evidence type="ECO:0000259" key="9">
    <source>
        <dbReference type="PROSITE" id="PS50948"/>
    </source>
</evidence>
<dbReference type="PROSITE" id="PS01187">
    <property type="entry name" value="EGF_CA"/>
    <property type="match status" value="1"/>
</dbReference>
<dbReference type="InterPro" id="IPR000742">
    <property type="entry name" value="EGF"/>
</dbReference>
<dbReference type="InterPro" id="IPR003609">
    <property type="entry name" value="Pan_app"/>
</dbReference>
<keyword evidence="1 6" id="KW-0245">EGF-like domain</keyword>
<evidence type="ECO:0000256" key="1">
    <source>
        <dbReference type="ARBA" id="ARBA00022536"/>
    </source>
</evidence>
<feature type="domain" description="Apple" evidence="9">
    <location>
        <begin position="43"/>
        <end position="117"/>
    </location>
</feature>
<dbReference type="InterPro" id="IPR000152">
    <property type="entry name" value="EGF-type_Asp/Asn_hydroxyl_site"/>
</dbReference>
<dbReference type="Gene3D" id="2.60.120.1000">
    <property type="match status" value="1"/>
</dbReference>
<dbReference type="Gene3D" id="2.10.25.10">
    <property type="entry name" value="Laminin"/>
    <property type="match status" value="2"/>
</dbReference>
<dbReference type="PROSITE" id="PS01186">
    <property type="entry name" value="EGF_2"/>
    <property type="match status" value="1"/>
</dbReference>
<evidence type="ECO:0000313" key="11">
    <source>
        <dbReference type="Proteomes" id="UP001159428"/>
    </source>
</evidence>
<keyword evidence="5" id="KW-0325">Glycoprotein</keyword>
<organism evidence="10 11">
    <name type="scientific">Pocillopora meandrina</name>
    <dbReference type="NCBI Taxonomy" id="46732"/>
    <lineage>
        <taxon>Eukaryota</taxon>
        <taxon>Metazoa</taxon>
        <taxon>Cnidaria</taxon>
        <taxon>Anthozoa</taxon>
        <taxon>Hexacorallia</taxon>
        <taxon>Scleractinia</taxon>
        <taxon>Astrocoeniina</taxon>
        <taxon>Pocilloporidae</taxon>
        <taxon>Pocillopora</taxon>
    </lineage>
</organism>
<dbReference type="SUPFAM" id="SSF57196">
    <property type="entry name" value="EGF/Laminin"/>
    <property type="match status" value="2"/>
</dbReference>
<keyword evidence="3" id="KW-0677">Repeat</keyword>
<dbReference type="Proteomes" id="UP001159428">
    <property type="component" value="Unassembled WGS sequence"/>
</dbReference>
<name>A0AAU9X992_9CNID</name>
<reference evidence="10 11" key="1">
    <citation type="submission" date="2022-05" db="EMBL/GenBank/DDBJ databases">
        <authorList>
            <consortium name="Genoscope - CEA"/>
            <person name="William W."/>
        </authorList>
    </citation>
    <scope>NUCLEOTIDE SEQUENCE [LARGE SCALE GENOMIC DNA]</scope>
</reference>
<dbReference type="InterPro" id="IPR057774">
    <property type="entry name" value="D8C_UMOD/GP2/OIT3-like"/>
</dbReference>
<keyword evidence="7" id="KW-0472">Membrane</keyword>
<dbReference type="SUPFAM" id="SSF57414">
    <property type="entry name" value="Hairpin loop containing domain-like"/>
    <property type="match status" value="1"/>
</dbReference>
<dbReference type="GO" id="GO:0007219">
    <property type="term" value="P:Notch signaling pathway"/>
    <property type="evidence" value="ECO:0007669"/>
    <property type="project" value="TreeGrafter"/>
</dbReference>
<dbReference type="GO" id="GO:0005112">
    <property type="term" value="F:Notch binding"/>
    <property type="evidence" value="ECO:0007669"/>
    <property type="project" value="TreeGrafter"/>
</dbReference>
<dbReference type="SMART" id="SM00181">
    <property type="entry name" value="EGF"/>
    <property type="match status" value="2"/>
</dbReference>
<proteinExistence type="predicted"/>
<feature type="disulfide bond" evidence="6">
    <location>
        <begin position="235"/>
        <end position="244"/>
    </location>
</feature>
<dbReference type="PROSITE" id="PS00010">
    <property type="entry name" value="ASX_HYDROXYL"/>
    <property type="match status" value="1"/>
</dbReference>
<sequence>MLLCFYPQTFSKFHRAHFIKLVYFYSILWLPIVFSNSLLGDKCVTSIQRFSLLKQAFKAVKTQDMFSCYYLCKGDDICQSINFNKDNNLCELNNRTRLVRPYHFVPNSNIIYLENPFRAFLGSSPVLPASSCQEIKNASEGLAPSGRYWLTSKGAGDQPVSAYCDMDREVTVECSGNPCQNGAKCDLYGKGQYKCRCLPGYTGEHCEIDIDECSSNPCLNGGTCIDLVNGFNCSCTSSLTGKYCELGMGAECSSYLFDTEEDRSIAYQSGASKKCDGAFSGGWYRFNSTAGSKMPTTCVPKNMCNTDAPGWLSGSHPSLQEGVVARTVCFHWSSNCCNWMVTIDVKNCGEFFVYKLVKPGACTLRYCVTN</sequence>
<accession>A0AAU9X992</accession>
<evidence type="ECO:0000259" key="8">
    <source>
        <dbReference type="PROSITE" id="PS50026"/>
    </source>
</evidence>
<gene>
    <name evidence="10" type="ORF">PMEA_00019627</name>
</gene>
<dbReference type="FunFam" id="2.10.25.10:FF:000122">
    <property type="entry name" value="Protein crumbs homolog 2"/>
    <property type="match status" value="1"/>
</dbReference>
<feature type="domain" description="EGF-like" evidence="8">
    <location>
        <begin position="170"/>
        <end position="207"/>
    </location>
</feature>
<dbReference type="NCBIfam" id="NF040941">
    <property type="entry name" value="GGGWT_bact"/>
    <property type="match status" value="1"/>
</dbReference>
<keyword evidence="2" id="KW-0732">Signal</keyword>
<evidence type="ECO:0000256" key="2">
    <source>
        <dbReference type="ARBA" id="ARBA00022729"/>
    </source>
</evidence>
<feature type="transmembrane region" description="Helical" evidence="7">
    <location>
        <begin position="21"/>
        <end position="39"/>
    </location>
</feature>
<keyword evidence="7" id="KW-0812">Transmembrane</keyword>
<dbReference type="Pfam" id="PF00008">
    <property type="entry name" value="EGF"/>
    <property type="match status" value="2"/>
</dbReference>
<evidence type="ECO:0000256" key="5">
    <source>
        <dbReference type="ARBA" id="ARBA00023180"/>
    </source>
</evidence>
<dbReference type="Pfam" id="PF23283">
    <property type="entry name" value="D8C_UMOD"/>
    <property type="match status" value="1"/>
</dbReference>
<keyword evidence="4 6" id="KW-1015">Disulfide bond</keyword>
<dbReference type="PANTHER" id="PTHR12916:SF9">
    <property type="entry name" value="NEUROGENIC LOCUS NOTCH HOMOLOG PROTEIN 1-RELATED"/>
    <property type="match status" value="1"/>
</dbReference>
<comment type="caution">
    <text evidence="6">Lacks conserved residue(s) required for the propagation of feature annotation.</text>
</comment>
<feature type="disulfide bond" evidence="6">
    <location>
        <begin position="197"/>
        <end position="206"/>
    </location>
</feature>
<dbReference type="GO" id="GO:0005509">
    <property type="term" value="F:calcium ion binding"/>
    <property type="evidence" value="ECO:0007669"/>
    <property type="project" value="InterPro"/>
</dbReference>
<keyword evidence="7" id="KW-1133">Transmembrane helix</keyword>
<protein>
    <submittedName>
        <fullName evidence="10">Uncharacterized protein</fullName>
    </submittedName>
</protein>